<evidence type="ECO:0000259" key="5">
    <source>
        <dbReference type="PROSITE" id="PS51186"/>
    </source>
</evidence>
<dbReference type="InterPro" id="IPR016181">
    <property type="entry name" value="Acyl_CoA_acyltransferase"/>
</dbReference>
<dbReference type="RefSeq" id="WP_016474157.1">
    <property type="nucleotide sequence ID" value="NZ_KE150480.1"/>
</dbReference>
<keyword evidence="2" id="KW-0808">Transferase</keyword>
<dbReference type="PROSITE" id="PS51186">
    <property type="entry name" value="GNAT"/>
    <property type="match status" value="1"/>
</dbReference>
<evidence type="ECO:0000256" key="1">
    <source>
        <dbReference type="ARBA" id="ARBA00015231"/>
    </source>
</evidence>
<evidence type="ECO:0000256" key="4">
    <source>
        <dbReference type="ARBA" id="ARBA00033251"/>
    </source>
</evidence>
<dbReference type="Gene3D" id="3.40.630.30">
    <property type="match status" value="1"/>
</dbReference>
<dbReference type="Pfam" id="PF00583">
    <property type="entry name" value="Acetyltransf_1"/>
    <property type="match status" value="1"/>
</dbReference>
<dbReference type="PATRIC" id="fig|1203554.3.peg.837"/>
<gene>
    <name evidence="6" type="ORF">HMPREF1476_00829</name>
</gene>
<dbReference type="GO" id="GO:0004042">
    <property type="term" value="F:L-glutamate N-acetyltransferase activity"/>
    <property type="evidence" value="ECO:0007669"/>
    <property type="project" value="InterPro"/>
</dbReference>
<sequence length="252" mass="28197">MNNASAQQKIFPLVPEHAASDMSAVLHMIPAEKAGVLPPLGVKLPDDVAASFRGTPFADLYEEALNLLRSRNITADELRYLSRALTQLLAKRTTGEAAAVSPFYIRQARLSDVDALEGLVKYWAKQGENLPRKRADIIRNIDSFAICERDGRLVGCASLFVYDSGLAEIRSLGVAPDIQRQGQGRAIVEYLLERARRLDIDKVFVLTRNPKFFEHVGFSLTKIDALPEKILKDCENCPKRARCDELAYEYNF</sequence>
<dbReference type="STRING" id="1203554.HMPREF1476_00829"/>
<evidence type="ECO:0000256" key="3">
    <source>
        <dbReference type="ARBA" id="ARBA00023315"/>
    </source>
</evidence>
<keyword evidence="7" id="KW-1185">Reference proteome</keyword>
<dbReference type="GO" id="GO:0006526">
    <property type="term" value="P:L-arginine biosynthetic process"/>
    <property type="evidence" value="ECO:0007669"/>
    <property type="project" value="InterPro"/>
</dbReference>
<dbReference type="AlphaFoldDB" id="S3CHT4"/>
<evidence type="ECO:0000313" key="6">
    <source>
        <dbReference type="EMBL" id="EPE00100.1"/>
    </source>
</evidence>
<dbReference type="Proteomes" id="UP000014400">
    <property type="component" value="Unassembled WGS sequence"/>
</dbReference>
<protein>
    <recommendedName>
        <fullName evidence="1">Amino-acid acetyltransferase</fullName>
    </recommendedName>
    <alternativeName>
        <fullName evidence="4">N-acetylglutamate synthase</fullName>
    </alternativeName>
</protein>
<dbReference type="GO" id="GO:0005737">
    <property type="term" value="C:cytoplasm"/>
    <property type="evidence" value="ECO:0007669"/>
    <property type="project" value="InterPro"/>
</dbReference>
<comment type="caution">
    <text evidence="6">The sequence shown here is derived from an EMBL/GenBank/DDBJ whole genome shotgun (WGS) entry which is preliminary data.</text>
</comment>
<dbReference type="eggNOG" id="COG1246">
    <property type="taxonomic scope" value="Bacteria"/>
</dbReference>
<dbReference type="PANTHER" id="PTHR30602">
    <property type="entry name" value="AMINO-ACID ACETYLTRANSFERASE"/>
    <property type="match status" value="1"/>
</dbReference>
<dbReference type="HOGENOM" id="CLU_1266341_0_0_4"/>
<keyword evidence="3" id="KW-0012">Acyltransferase</keyword>
<feature type="domain" description="N-acetyltransferase" evidence="5">
    <location>
        <begin position="103"/>
        <end position="244"/>
    </location>
</feature>
<accession>S3CHT4</accession>
<proteinExistence type="predicted"/>
<dbReference type="InterPro" id="IPR000182">
    <property type="entry name" value="GNAT_dom"/>
</dbReference>
<organism evidence="6 7">
    <name type="scientific">Sutterella wadsworthensis HGA0223</name>
    <dbReference type="NCBI Taxonomy" id="1203554"/>
    <lineage>
        <taxon>Bacteria</taxon>
        <taxon>Pseudomonadati</taxon>
        <taxon>Pseudomonadota</taxon>
        <taxon>Betaproteobacteria</taxon>
        <taxon>Burkholderiales</taxon>
        <taxon>Sutterellaceae</taxon>
        <taxon>Sutterella</taxon>
    </lineage>
</organism>
<name>S3CHT4_9BURK</name>
<evidence type="ECO:0000313" key="7">
    <source>
        <dbReference type="Proteomes" id="UP000014400"/>
    </source>
</evidence>
<dbReference type="InterPro" id="IPR010167">
    <property type="entry name" value="NH2A_AcTrfase"/>
</dbReference>
<evidence type="ECO:0000256" key="2">
    <source>
        <dbReference type="ARBA" id="ARBA00022679"/>
    </source>
</evidence>
<dbReference type="CDD" id="cd04301">
    <property type="entry name" value="NAT_SF"/>
    <property type="match status" value="1"/>
</dbReference>
<dbReference type="EMBL" id="ATCF01000012">
    <property type="protein sequence ID" value="EPE00100.1"/>
    <property type="molecule type" value="Genomic_DNA"/>
</dbReference>
<dbReference type="PANTHER" id="PTHR30602:SF12">
    <property type="entry name" value="AMINO-ACID ACETYLTRANSFERASE NAGS1, CHLOROPLASTIC-RELATED"/>
    <property type="match status" value="1"/>
</dbReference>
<reference evidence="6 7" key="1">
    <citation type="submission" date="2013-04" db="EMBL/GenBank/DDBJ databases">
        <title>The Genome Sequence of Sutterella wadsworthensis HGA0223.</title>
        <authorList>
            <consortium name="The Broad Institute Genomics Platform"/>
            <person name="Earl A."/>
            <person name="Ward D."/>
            <person name="Feldgarden M."/>
            <person name="Gevers D."/>
            <person name="Schmidt T.M."/>
            <person name="Dover J."/>
            <person name="Dai D."/>
            <person name="Walker B."/>
            <person name="Young S."/>
            <person name="Zeng Q."/>
            <person name="Gargeya S."/>
            <person name="Fitzgerald M."/>
            <person name="Haas B."/>
            <person name="Abouelleil A."/>
            <person name="Allen A.W."/>
            <person name="Alvarado L."/>
            <person name="Arachchi H.M."/>
            <person name="Berlin A.M."/>
            <person name="Chapman S.B."/>
            <person name="Gainer-Dewar J."/>
            <person name="Goldberg J."/>
            <person name="Griggs A."/>
            <person name="Gujja S."/>
            <person name="Hansen M."/>
            <person name="Howarth C."/>
            <person name="Imamovic A."/>
            <person name="Ireland A."/>
            <person name="Larimer J."/>
            <person name="McCowan C."/>
            <person name="Murphy C."/>
            <person name="Pearson M."/>
            <person name="Poon T.W."/>
            <person name="Priest M."/>
            <person name="Roberts A."/>
            <person name="Saif S."/>
            <person name="Shea T."/>
            <person name="Sisk P."/>
            <person name="Sykes S."/>
            <person name="Wortman J."/>
            <person name="Nusbaum C."/>
            <person name="Birren B."/>
        </authorList>
    </citation>
    <scope>NUCLEOTIDE SEQUENCE [LARGE SCALE GENOMIC DNA]</scope>
    <source>
        <strain evidence="6 7">HGA0223</strain>
    </source>
</reference>
<dbReference type="SUPFAM" id="SSF55729">
    <property type="entry name" value="Acyl-CoA N-acyltransferases (Nat)"/>
    <property type="match status" value="1"/>
</dbReference>